<sequence>SLPPKQQLSVQHCFEAANRKSSKGMGYQQEMTSPCLYNHLRHHNILSLPGRTTSKKYLKRYKSGFVFNKATFTALGEKTADMTELQCHGGLVLDEMKLCENVTVQASGRAEGFVDLGPFTPEEQKGLLEDHGMVLLFQPFCGKWTQILGVFASHGNVKAYLLAKIIVEDVLLAEQAGLFIDYACCDAASCNRRMLRQFGIKTSSKKTTCKTQDPSCPGRYLHFISDFPHLIKCLRNVFLKSGFRTPHGHAGREHIVEAWKCDSNSLTLRAMPRITHSHLFPNSFEKMRVNLAFHLFNELHKWISSLIRVMTSRCPYDALRTSTPTAADHPASYTRHIDRGGLLFATDQVFKLISHLEKVFTRCFSRRKLHAKSIVDILSCVGASDPAAGCGEQKTELTNSIIRFTALHVLHFYVKQKNKRRNQRKKKQQLSKQGRLL</sequence>
<dbReference type="Proteomes" id="UP000805193">
    <property type="component" value="Unassembled WGS sequence"/>
</dbReference>
<organism evidence="1 2">
    <name type="scientific">Ixodes persulcatus</name>
    <name type="common">Taiga tick</name>
    <dbReference type="NCBI Taxonomy" id="34615"/>
    <lineage>
        <taxon>Eukaryota</taxon>
        <taxon>Metazoa</taxon>
        <taxon>Ecdysozoa</taxon>
        <taxon>Arthropoda</taxon>
        <taxon>Chelicerata</taxon>
        <taxon>Arachnida</taxon>
        <taxon>Acari</taxon>
        <taxon>Parasitiformes</taxon>
        <taxon>Ixodida</taxon>
        <taxon>Ixodoidea</taxon>
        <taxon>Ixodidae</taxon>
        <taxon>Ixodinae</taxon>
        <taxon>Ixodes</taxon>
    </lineage>
</organism>
<name>A0AC60PWN1_IXOPE</name>
<protein>
    <submittedName>
        <fullName evidence="1">Uncharacterized protein</fullName>
    </submittedName>
</protein>
<feature type="non-terminal residue" evidence="1">
    <location>
        <position position="1"/>
    </location>
</feature>
<proteinExistence type="predicted"/>
<evidence type="ECO:0000313" key="1">
    <source>
        <dbReference type="EMBL" id="KAG0425479.1"/>
    </source>
</evidence>
<keyword evidence="2" id="KW-1185">Reference proteome</keyword>
<dbReference type="EMBL" id="JABSTQ010009838">
    <property type="protein sequence ID" value="KAG0425479.1"/>
    <property type="molecule type" value="Genomic_DNA"/>
</dbReference>
<reference evidence="1 2" key="1">
    <citation type="journal article" date="2020" name="Cell">
        <title>Large-Scale Comparative Analyses of Tick Genomes Elucidate Their Genetic Diversity and Vector Capacities.</title>
        <authorList>
            <consortium name="Tick Genome and Microbiome Consortium (TIGMIC)"/>
            <person name="Jia N."/>
            <person name="Wang J."/>
            <person name="Shi W."/>
            <person name="Du L."/>
            <person name="Sun Y."/>
            <person name="Zhan W."/>
            <person name="Jiang J.F."/>
            <person name="Wang Q."/>
            <person name="Zhang B."/>
            <person name="Ji P."/>
            <person name="Bell-Sakyi L."/>
            <person name="Cui X.M."/>
            <person name="Yuan T.T."/>
            <person name="Jiang B.G."/>
            <person name="Yang W.F."/>
            <person name="Lam T.T."/>
            <person name="Chang Q.C."/>
            <person name="Ding S.J."/>
            <person name="Wang X.J."/>
            <person name="Zhu J.G."/>
            <person name="Ruan X.D."/>
            <person name="Zhao L."/>
            <person name="Wei J.T."/>
            <person name="Ye R.Z."/>
            <person name="Que T.C."/>
            <person name="Du C.H."/>
            <person name="Zhou Y.H."/>
            <person name="Cheng J.X."/>
            <person name="Dai P.F."/>
            <person name="Guo W.B."/>
            <person name="Han X.H."/>
            <person name="Huang E.J."/>
            <person name="Li L.F."/>
            <person name="Wei W."/>
            <person name="Gao Y.C."/>
            <person name="Liu J.Z."/>
            <person name="Shao H.Z."/>
            <person name="Wang X."/>
            <person name="Wang C.C."/>
            <person name="Yang T.C."/>
            <person name="Huo Q.B."/>
            <person name="Li W."/>
            <person name="Chen H.Y."/>
            <person name="Chen S.E."/>
            <person name="Zhou L.G."/>
            <person name="Ni X.B."/>
            <person name="Tian J.H."/>
            <person name="Sheng Y."/>
            <person name="Liu T."/>
            <person name="Pan Y.S."/>
            <person name="Xia L.Y."/>
            <person name="Li J."/>
            <person name="Zhao F."/>
            <person name="Cao W.C."/>
        </authorList>
    </citation>
    <scope>NUCLEOTIDE SEQUENCE [LARGE SCALE GENOMIC DNA]</scope>
    <source>
        <strain evidence="1">Iper-2018</strain>
    </source>
</reference>
<evidence type="ECO:0000313" key="2">
    <source>
        <dbReference type="Proteomes" id="UP000805193"/>
    </source>
</evidence>
<accession>A0AC60PWN1</accession>
<comment type="caution">
    <text evidence="1">The sequence shown here is derived from an EMBL/GenBank/DDBJ whole genome shotgun (WGS) entry which is preliminary data.</text>
</comment>
<gene>
    <name evidence="1" type="ORF">HPB47_027360</name>
</gene>